<sequence length="263" mass="29400">MIFAIAGPPGAGKTYWIREQIAQNPQPQCYFAPEINGVCIDKTCLATEFPHLHILSRGQETELLTLIESGVNVYIELPCYLELSNFEPLLNNLDCQRIAVLPATPQNSEFEQWSDQIINGNSAAAPSQELWESISDDVQIHQGLLSGEIIDWASLTVFWFELIHGAYGQVIRAKGIFDIVSGESIYGDFVFGTANREFVALDLPIHTSGRPERFSGFEIVGQGLDKQGISQTLKDCCLPESHIHYYQQQMQHDSLARETEVLV</sequence>
<protein>
    <recommendedName>
        <fullName evidence="3">GTP-binding protein</fullName>
    </recommendedName>
</protein>
<keyword evidence="2" id="KW-1185">Reference proteome</keyword>
<proteinExistence type="predicted"/>
<dbReference type="RefSeq" id="WP_008052323.1">
    <property type="nucleotide sequence ID" value="NZ_FO818640.1"/>
</dbReference>
<dbReference type="SUPFAM" id="SSF90002">
    <property type="entry name" value="Hypothetical protein YjiA, C-terminal domain"/>
    <property type="match status" value="1"/>
</dbReference>
<accession>A0A9P1KIA3</accession>
<organism evidence="1 2">
    <name type="scientific">Limnospira indica PCC 8005</name>
    <dbReference type="NCBI Taxonomy" id="376219"/>
    <lineage>
        <taxon>Bacteria</taxon>
        <taxon>Bacillati</taxon>
        <taxon>Cyanobacteriota</taxon>
        <taxon>Cyanophyceae</taxon>
        <taxon>Oscillatoriophycideae</taxon>
        <taxon>Oscillatoriales</taxon>
        <taxon>Sirenicapillariaceae</taxon>
        <taxon>Limnospira</taxon>
    </lineage>
</organism>
<reference evidence="1 2" key="1">
    <citation type="submission" date="2014-02" db="EMBL/GenBank/DDBJ databases">
        <authorList>
            <person name="Genoscope - CEA"/>
        </authorList>
    </citation>
    <scope>NUCLEOTIDE SEQUENCE [LARGE SCALE GENOMIC DNA]</scope>
    <source>
        <strain evidence="1 2">PCC 8005</strain>
    </source>
</reference>
<dbReference type="AlphaFoldDB" id="A0A9P1KIA3"/>
<gene>
    <name evidence="1" type="ORF">ARTHRO_40923</name>
</gene>
<name>A0A9P1KIA3_9CYAN</name>
<evidence type="ECO:0000313" key="2">
    <source>
        <dbReference type="Proteomes" id="UP000032946"/>
    </source>
</evidence>
<dbReference type="Proteomes" id="UP000032946">
    <property type="component" value="Chromosome"/>
</dbReference>
<evidence type="ECO:0000313" key="1">
    <source>
        <dbReference type="EMBL" id="CDM96514.1"/>
    </source>
</evidence>
<dbReference type="EMBL" id="FO818640">
    <property type="protein sequence ID" value="CDM96514.1"/>
    <property type="molecule type" value="Genomic_DNA"/>
</dbReference>
<evidence type="ECO:0008006" key="3">
    <source>
        <dbReference type="Google" id="ProtNLM"/>
    </source>
</evidence>